<evidence type="ECO:0000256" key="2">
    <source>
        <dbReference type="ARBA" id="ARBA00008834"/>
    </source>
</evidence>
<reference evidence="8 9" key="1">
    <citation type="journal article" date="2019" name="G3 (Bethesda)">
        <title>Sequencing of a Wild Apple (Malus baccata) Genome Unravels the Differences Between Cultivated and Wild Apple Species Regarding Disease Resistance and Cold Tolerance.</title>
        <authorList>
            <person name="Chen X."/>
        </authorList>
    </citation>
    <scope>NUCLEOTIDE SEQUENCE [LARGE SCALE GENOMIC DNA]</scope>
    <source>
        <strain evidence="9">cv. Shandingzi</strain>
        <tissue evidence="8">Leaves</tissue>
    </source>
</reference>
<feature type="chain" id="PRO_5021949009" description="Pectate lyase" evidence="7">
    <location>
        <begin position="26"/>
        <end position="177"/>
    </location>
</feature>
<dbReference type="AlphaFoldDB" id="A0A540NT77"/>
<organism evidence="8 9">
    <name type="scientific">Malus baccata</name>
    <name type="common">Siberian crab apple</name>
    <name type="synonym">Pyrus baccata</name>
    <dbReference type="NCBI Taxonomy" id="106549"/>
    <lineage>
        <taxon>Eukaryota</taxon>
        <taxon>Viridiplantae</taxon>
        <taxon>Streptophyta</taxon>
        <taxon>Embryophyta</taxon>
        <taxon>Tracheophyta</taxon>
        <taxon>Spermatophyta</taxon>
        <taxon>Magnoliopsida</taxon>
        <taxon>eudicotyledons</taxon>
        <taxon>Gunneridae</taxon>
        <taxon>Pentapetalae</taxon>
        <taxon>rosids</taxon>
        <taxon>fabids</taxon>
        <taxon>Rosales</taxon>
        <taxon>Rosaceae</taxon>
        <taxon>Amygdaloideae</taxon>
        <taxon>Maleae</taxon>
        <taxon>Malus</taxon>
    </lineage>
</organism>
<protein>
    <recommendedName>
        <fullName evidence="10">Pectate lyase</fullName>
    </recommendedName>
</protein>
<evidence type="ECO:0000256" key="6">
    <source>
        <dbReference type="RuleBase" id="RU361169"/>
    </source>
</evidence>
<keyword evidence="7" id="KW-0732">Signal</keyword>
<evidence type="ECO:0000256" key="7">
    <source>
        <dbReference type="SAM" id="SignalP"/>
    </source>
</evidence>
<keyword evidence="3" id="KW-0964">Secreted</keyword>
<dbReference type="Proteomes" id="UP000315295">
    <property type="component" value="Unassembled WGS sequence"/>
</dbReference>
<comment type="caution">
    <text evidence="8">The sequence shown here is derived from an EMBL/GenBank/DDBJ whole genome shotgun (WGS) entry which is preliminary data.</text>
</comment>
<accession>A0A540NT77</accession>
<sequence length="177" mass="19165">MGNSSLEFLDVRLLCLLSMFCMASGFGRGVKAEGRSLLQHHNKAKSSNLFNVKSFGARADGRTDDSDGYLKATTDLRKYGSGGGWIEFAWMKGLTLTGGGTFDGRGAHAWPHNKCITNSNCKLLPTVCSTASSLNPYVDIGSETKLIKEANAQKLMRCYKIAEKGAFLTINSIGEKL</sequence>
<proteinExistence type="inferred from homology"/>
<dbReference type="InterPro" id="IPR000743">
    <property type="entry name" value="Glyco_hydro_28"/>
</dbReference>
<dbReference type="InterPro" id="IPR012334">
    <property type="entry name" value="Pectin_lyas_fold"/>
</dbReference>
<evidence type="ECO:0000256" key="4">
    <source>
        <dbReference type="ARBA" id="ARBA00022801"/>
    </source>
</evidence>
<evidence type="ECO:0000256" key="1">
    <source>
        <dbReference type="ARBA" id="ARBA00004191"/>
    </source>
</evidence>
<evidence type="ECO:0000256" key="3">
    <source>
        <dbReference type="ARBA" id="ARBA00022512"/>
    </source>
</evidence>
<dbReference type="GO" id="GO:0004650">
    <property type="term" value="F:polygalacturonase activity"/>
    <property type="evidence" value="ECO:0007669"/>
    <property type="project" value="InterPro"/>
</dbReference>
<dbReference type="Gene3D" id="2.160.20.10">
    <property type="entry name" value="Single-stranded right-handed beta-helix, Pectin lyase-like"/>
    <property type="match status" value="1"/>
</dbReference>
<keyword evidence="4 6" id="KW-0378">Hydrolase</keyword>
<keyword evidence="3" id="KW-0134">Cell wall</keyword>
<evidence type="ECO:0000313" key="9">
    <source>
        <dbReference type="Proteomes" id="UP000315295"/>
    </source>
</evidence>
<dbReference type="EMBL" id="VIEB01000008">
    <property type="protein sequence ID" value="TQE13853.1"/>
    <property type="molecule type" value="Genomic_DNA"/>
</dbReference>
<dbReference type="STRING" id="106549.A0A540NT77"/>
<keyword evidence="9" id="KW-1185">Reference proteome</keyword>
<comment type="similarity">
    <text evidence="2 6">Belongs to the glycosyl hydrolase 28 family.</text>
</comment>
<evidence type="ECO:0000313" key="8">
    <source>
        <dbReference type="EMBL" id="TQE13853.1"/>
    </source>
</evidence>
<keyword evidence="5 6" id="KW-0326">Glycosidase</keyword>
<dbReference type="SUPFAM" id="SSF51126">
    <property type="entry name" value="Pectin lyase-like"/>
    <property type="match status" value="1"/>
</dbReference>
<evidence type="ECO:0008006" key="10">
    <source>
        <dbReference type="Google" id="ProtNLM"/>
    </source>
</evidence>
<evidence type="ECO:0000256" key="5">
    <source>
        <dbReference type="ARBA" id="ARBA00023295"/>
    </source>
</evidence>
<name>A0A540NT77_MALBA</name>
<feature type="signal peptide" evidence="7">
    <location>
        <begin position="1"/>
        <end position="25"/>
    </location>
</feature>
<dbReference type="GO" id="GO:0005975">
    <property type="term" value="P:carbohydrate metabolic process"/>
    <property type="evidence" value="ECO:0007669"/>
    <property type="project" value="InterPro"/>
</dbReference>
<dbReference type="InterPro" id="IPR011050">
    <property type="entry name" value="Pectin_lyase_fold/virulence"/>
</dbReference>
<gene>
    <name evidence="8" type="ORF">C1H46_000484</name>
</gene>
<dbReference type="Pfam" id="PF00295">
    <property type="entry name" value="Glyco_hydro_28"/>
    <property type="match status" value="1"/>
</dbReference>
<comment type="subcellular location">
    <subcellularLocation>
        <location evidence="1">Secreted</location>
        <location evidence="1">Cell wall</location>
    </subcellularLocation>
</comment>